<dbReference type="STRING" id="693979.Bache_0148"/>
<dbReference type="EMBL" id="CP002352">
    <property type="protein sequence ID" value="ADV42178.1"/>
    <property type="molecule type" value="Genomic_DNA"/>
</dbReference>
<proteinExistence type="predicted"/>
<dbReference type="Proteomes" id="UP000008630">
    <property type="component" value="Chromosome"/>
</dbReference>
<name>E6SSK6_BACT6</name>
<accession>E6SSK6</accession>
<keyword evidence="2" id="KW-1185">Reference proteome</keyword>
<dbReference type="HOGENOM" id="CLU_2680095_0_0_10"/>
<organism evidence="1 2">
    <name type="scientific">Bacteroides helcogenes (strain ATCC 35417 / DSM 20613 / JCM 6297 / CCUG 15421 / P 36-108)</name>
    <dbReference type="NCBI Taxonomy" id="693979"/>
    <lineage>
        <taxon>Bacteria</taxon>
        <taxon>Pseudomonadati</taxon>
        <taxon>Bacteroidota</taxon>
        <taxon>Bacteroidia</taxon>
        <taxon>Bacteroidales</taxon>
        <taxon>Bacteroidaceae</taxon>
        <taxon>Bacteroides</taxon>
    </lineage>
</organism>
<gene>
    <name evidence="1" type="ordered locus">Bache_0148</name>
</gene>
<dbReference type="KEGG" id="bhl:Bache_0148"/>
<evidence type="ECO:0000313" key="2">
    <source>
        <dbReference type="Proteomes" id="UP000008630"/>
    </source>
</evidence>
<reference key="1">
    <citation type="submission" date="2010-11" db="EMBL/GenBank/DDBJ databases">
        <title>The complete genome of Bacteroides helcogenes P 36-108.</title>
        <authorList>
            <consortium name="US DOE Joint Genome Institute (JGI-PGF)"/>
            <person name="Lucas S."/>
            <person name="Copeland A."/>
            <person name="Lapidus A."/>
            <person name="Bruce D."/>
            <person name="Goodwin L."/>
            <person name="Pitluck S."/>
            <person name="Kyrpides N."/>
            <person name="Mavromatis K."/>
            <person name="Ivanova N."/>
            <person name="Zeytun A."/>
            <person name="Brettin T."/>
            <person name="Detter J.C."/>
            <person name="Tapia R."/>
            <person name="Han C."/>
            <person name="Land M."/>
            <person name="Hauser L."/>
            <person name="Markowitz V."/>
            <person name="Cheng J.-F."/>
            <person name="Hugenholtz P."/>
            <person name="Woyke T."/>
            <person name="Wu D."/>
            <person name="Gronow S."/>
            <person name="Wellnitz S."/>
            <person name="Brambilla E."/>
            <person name="Klenk H.-P."/>
            <person name="Eisen J.A."/>
        </authorList>
    </citation>
    <scope>NUCLEOTIDE SEQUENCE</scope>
    <source>
        <strain>P 36-108</strain>
    </source>
</reference>
<protein>
    <submittedName>
        <fullName evidence="1">Uncharacterized protein</fullName>
    </submittedName>
</protein>
<dbReference type="eggNOG" id="ENOG5030M54">
    <property type="taxonomic scope" value="Bacteria"/>
</dbReference>
<reference evidence="1 2" key="2">
    <citation type="journal article" date="2011" name="Stand. Genomic Sci.">
        <title>Complete genome sequence of Bacteroides helcogenes type strain (P 36-108).</title>
        <authorList>
            <person name="Pati A."/>
            <person name="Gronow S."/>
            <person name="Zeytun A."/>
            <person name="Lapidus A."/>
            <person name="Nolan M."/>
            <person name="Hammon N."/>
            <person name="Deshpande S."/>
            <person name="Cheng J.F."/>
            <person name="Tapia R."/>
            <person name="Han C."/>
            <person name="Goodwin L."/>
            <person name="Pitluck S."/>
            <person name="Liolios K."/>
            <person name="Pagani I."/>
            <person name="Ivanova N."/>
            <person name="Mavromatis K."/>
            <person name="Chen A."/>
            <person name="Palaniappan K."/>
            <person name="Land M."/>
            <person name="Hauser L."/>
            <person name="Chang Y.J."/>
            <person name="Jeffries C.D."/>
            <person name="Detter J.C."/>
            <person name="Brambilla E."/>
            <person name="Rohde M."/>
            <person name="Goker M."/>
            <person name="Woyke T."/>
            <person name="Bristow J."/>
            <person name="Eisen J.A."/>
            <person name="Markowitz V."/>
            <person name="Hugenholtz P."/>
            <person name="Kyrpides N.C."/>
            <person name="Klenk H.P."/>
            <person name="Lucas S."/>
        </authorList>
    </citation>
    <scope>NUCLEOTIDE SEQUENCE [LARGE SCALE GENOMIC DNA]</scope>
    <source>
        <strain evidence="2">ATCC 35417 / DSM 20613 / JCM 6297 / CCUG 15421 / P 36-108</strain>
    </source>
</reference>
<dbReference type="AlphaFoldDB" id="E6SSK6"/>
<sequence>MRLFFGEFPLLWRITSFSCISAKWLSKKKQKTFASSNKNRTFASRLLSHKDKQLIHSKLIFLCPGGLTRGEENI</sequence>
<evidence type="ECO:0000313" key="1">
    <source>
        <dbReference type="EMBL" id="ADV42178.1"/>
    </source>
</evidence>